<dbReference type="InterPro" id="IPR008889">
    <property type="entry name" value="VQ"/>
</dbReference>
<evidence type="ECO:0000259" key="2">
    <source>
        <dbReference type="Pfam" id="PF05678"/>
    </source>
</evidence>
<reference evidence="3" key="1">
    <citation type="submission" date="2023-05" db="EMBL/GenBank/DDBJ databases">
        <authorList>
            <person name="Huff M."/>
        </authorList>
    </citation>
    <scope>NUCLEOTIDE SEQUENCE</scope>
</reference>
<feature type="region of interest" description="Disordered" evidence="1">
    <location>
        <begin position="12"/>
        <end position="79"/>
    </location>
</feature>
<sequence length="205" mass="22242">MSNSADWMHFYQQNSSRQPQNTPSFSGSVSETVTAAAASGRATEAVQSNLSPSYSNLNMDGGRASRPLRRRPRALRRTPAVLINTDTSNFRAMVQQFTGGPSSSFASRTEYSNGVNFSSGLGTQQPMNPSTAMAPHGFQIQFQRQQYPNQQQHIFTSLNNNTQCDAAAFLHKFMPNTEVEASSGFVKNGGSAHVQPSEGSGGFHQ</sequence>
<dbReference type="PANTHER" id="PTHR33179">
    <property type="entry name" value="VQ MOTIF-CONTAINING PROTEIN"/>
    <property type="match status" value="1"/>
</dbReference>
<dbReference type="Pfam" id="PF05678">
    <property type="entry name" value="VQ"/>
    <property type="match status" value="1"/>
</dbReference>
<dbReference type="InterPro" id="IPR039609">
    <property type="entry name" value="VQ_15/22"/>
</dbReference>
<feature type="compositionally biased region" description="Polar residues" evidence="1">
    <location>
        <begin position="46"/>
        <end position="58"/>
    </location>
</feature>
<proteinExistence type="predicted"/>
<protein>
    <recommendedName>
        <fullName evidence="2">VQ domain-containing protein</fullName>
    </recommendedName>
</protein>
<feature type="compositionally biased region" description="Basic residues" evidence="1">
    <location>
        <begin position="66"/>
        <end position="76"/>
    </location>
</feature>
<keyword evidence="4" id="KW-1185">Reference proteome</keyword>
<dbReference type="Proteomes" id="UP000834106">
    <property type="component" value="Chromosome 12"/>
</dbReference>
<feature type="domain" description="VQ" evidence="2">
    <location>
        <begin position="82"/>
        <end position="103"/>
    </location>
</feature>
<evidence type="ECO:0000313" key="3">
    <source>
        <dbReference type="EMBL" id="CAI9772575.1"/>
    </source>
</evidence>
<evidence type="ECO:0000313" key="4">
    <source>
        <dbReference type="Proteomes" id="UP000834106"/>
    </source>
</evidence>
<gene>
    <name evidence="3" type="ORF">FPE_LOCUS20005</name>
</gene>
<feature type="compositionally biased region" description="Polar residues" evidence="1">
    <location>
        <begin position="12"/>
        <end position="25"/>
    </location>
</feature>
<evidence type="ECO:0000256" key="1">
    <source>
        <dbReference type="SAM" id="MobiDB-lite"/>
    </source>
</evidence>
<dbReference type="AlphaFoldDB" id="A0AAD1ZSQ2"/>
<dbReference type="EMBL" id="OU503047">
    <property type="protein sequence ID" value="CAI9772575.1"/>
    <property type="molecule type" value="Genomic_DNA"/>
</dbReference>
<name>A0AAD1ZSQ2_9LAMI</name>
<organism evidence="3 4">
    <name type="scientific">Fraxinus pennsylvanica</name>
    <dbReference type="NCBI Taxonomy" id="56036"/>
    <lineage>
        <taxon>Eukaryota</taxon>
        <taxon>Viridiplantae</taxon>
        <taxon>Streptophyta</taxon>
        <taxon>Embryophyta</taxon>
        <taxon>Tracheophyta</taxon>
        <taxon>Spermatophyta</taxon>
        <taxon>Magnoliopsida</taxon>
        <taxon>eudicotyledons</taxon>
        <taxon>Gunneridae</taxon>
        <taxon>Pentapetalae</taxon>
        <taxon>asterids</taxon>
        <taxon>lamiids</taxon>
        <taxon>Lamiales</taxon>
        <taxon>Oleaceae</taxon>
        <taxon>Oleeae</taxon>
        <taxon>Fraxinus</taxon>
    </lineage>
</organism>
<dbReference type="PANTHER" id="PTHR33179:SF29">
    <property type="entry name" value="OS06G0666400 PROTEIN"/>
    <property type="match status" value="1"/>
</dbReference>
<feature type="compositionally biased region" description="Low complexity" evidence="1">
    <location>
        <begin position="26"/>
        <end position="45"/>
    </location>
</feature>
<accession>A0AAD1ZSQ2</accession>